<dbReference type="Pfam" id="PF13280">
    <property type="entry name" value="WYL"/>
    <property type="match status" value="1"/>
</dbReference>
<evidence type="ECO:0000313" key="2">
    <source>
        <dbReference type="EMBL" id="QFJ56154.1"/>
    </source>
</evidence>
<name>A0A5P6VW16_PSEXY</name>
<dbReference type="AlphaFoldDB" id="A0A5P6VW16"/>
<dbReference type="InterPro" id="IPR026881">
    <property type="entry name" value="WYL_dom"/>
</dbReference>
<dbReference type="PROSITE" id="PS52050">
    <property type="entry name" value="WYL"/>
    <property type="match status" value="1"/>
</dbReference>
<dbReference type="OrthoDB" id="86031at2"/>
<dbReference type="PANTHER" id="PTHR34580">
    <property type="match status" value="1"/>
</dbReference>
<sequence length="322" mass="37893">MKKMAADKIERVLGLYSKLINGGTVYKAEAAANYGVDERSISRDISDIRDYLDVSGPEDGCINTIVFDRKIGGYRLEEIYKQKFTNPEILAICKILLASRSLTKQEMEQMLEKLVDSCVPKENQEIVRNLIRNEEFHYIEPHHKTVFIDRMWKIGEAINQHHYIEIQYKGVQGKHGHTRKIKPVAIMFSDYYFYLAAFIDDEEVKKNFDIINDANPTIYRIDRMQDFKVLDETFKNPYSERFQEGEFRKRVQFMFPGKLRKVKFEYRGYSVEAVLDRLPTAEIKSERYDESLERIIYTITTEVYGDGIDRWIKSQDNDVVLL</sequence>
<dbReference type="Proteomes" id="UP000327030">
    <property type="component" value="Chromosome 1"/>
</dbReference>
<dbReference type="InterPro" id="IPR051534">
    <property type="entry name" value="CBASS_pafABC_assoc_protein"/>
</dbReference>
<protein>
    <submittedName>
        <fullName evidence="2">WYL domain-containing protein</fullName>
    </submittedName>
</protein>
<accession>A0A5P6VW16</accession>
<proteinExistence type="predicted"/>
<reference evidence="3" key="1">
    <citation type="submission" date="2019-08" db="EMBL/GenBank/DDBJ databases">
        <title>Complete Genome Sequence of the Polysaccharide-Degrading Rumen Bacterium Pseudobutyrivibrio xylanivorans MA3014.</title>
        <authorList>
            <person name="Palevich N."/>
            <person name="Maclean P.H."/>
            <person name="Kelly W.J."/>
            <person name="Leahy S.C."/>
            <person name="Rakonjac J."/>
            <person name="Attwood G.T."/>
        </authorList>
    </citation>
    <scope>NUCLEOTIDE SEQUENCE [LARGE SCALE GENOMIC DNA]</scope>
    <source>
        <strain evidence="3">MA3014</strain>
    </source>
</reference>
<dbReference type="EMBL" id="CP043028">
    <property type="protein sequence ID" value="QFJ56154.1"/>
    <property type="molecule type" value="Genomic_DNA"/>
</dbReference>
<gene>
    <name evidence="2" type="ORF">FXF36_00375</name>
</gene>
<feature type="domain" description="WYL" evidence="1">
    <location>
        <begin position="154"/>
        <end position="229"/>
    </location>
</feature>
<dbReference type="PANTHER" id="PTHR34580:SF1">
    <property type="entry name" value="PROTEIN PAFC"/>
    <property type="match status" value="1"/>
</dbReference>
<dbReference type="KEGG" id="pxv:FXF36_00375"/>
<evidence type="ECO:0000259" key="1">
    <source>
        <dbReference type="Pfam" id="PF13280"/>
    </source>
</evidence>
<organism evidence="2 3">
    <name type="scientific">Pseudobutyrivibrio xylanivorans</name>
    <dbReference type="NCBI Taxonomy" id="185007"/>
    <lineage>
        <taxon>Bacteria</taxon>
        <taxon>Bacillati</taxon>
        <taxon>Bacillota</taxon>
        <taxon>Clostridia</taxon>
        <taxon>Lachnospirales</taxon>
        <taxon>Lachnospiraceae</taxon>
        <taxon>Pseudobutyrivibrio</taxon>
    </lineage>
</organism>
<evidence type="ECO:0000313" key="3">
    <source>
        <dbReference type="Proteomes" id="UP000327030"/>
    </source>
</evidence>